<organism evidence="3 4">
    <name type="scientific">Undibacterium parvum</name>
    <dbReference type="NCBI Taxonomy" id="401471"/>
    <lineage>
        <taxon>Bacteria</taxon>
        <taxon>Pseudomonadati</taxon>
        <taxon>Pseudomonadota</taxon>
        <taxon>Betaproteobacteria</taxon>
        <taxon>Burkholderiales</taxon>
        <taxon>Oxalobacteraceae</taxon>
        <taxon>Undibacterium</taxon>
    </lineage>
</organism>
<keyword evidence="2" id="KW-0732">Signal</keyword>
<keyword evidence="4" id="KW-1185">Reference proteome</keyword>
<feature type="chain" id="PRO_5018695159" evidence="2">
    <location>
        <begin position="21"/>
        <end position="137"/>
    </location>
</feature>
<dbReference type="AlphaFoldDB" id="A0A3Q9BQM0"/>
<dbReference type="OrthoDB" id="8755038at2"/>
<reference evidence="3 4" key="1">
    <citation type="journal article" date="2011" name="Int. J. Syst. Evol. Microbiol.">
        <title>Description of Undibacterium oligocarboniphilum sp. nov., isolated from purified water, and Undibacterium pigrum strain CCUG 49012 as the type strain of Undibacterium parvum sp. nov., and emended descriptions of the genus Undibacterium and the species Undibacterium pigrum.</title>
        <authorList>
            <person name="Eder W."/>
            <person name="Wanner G."/>
            <person name="Ludwig W."/>
            <person name="Busse H.J."/>
            <person name="Ziemke-Kageler F."/>
            <person name="Lang E."/>
        </authorList>
    </citation>
    <scope>NUCLEOTIDE SEQUENCE [LARGE SCALE GENOMIC DNA]</scope>
    <source>
        <strain evidence="3 4">DSM 23061</strain>
    </source>
</reference>
<feature type="compositionally biased region" description="Basic and acidic residues" evidence="1">
    <location>
        <begin position="102"/>
        <end position="117"/>
    </location>
</feature>
<dbReference type="Proteomes" id="UP000275663">
    <property type="component" value="Chromosome"/>
</dbReference>
<evidence type="ECO:0000256" key="2">
    <source>
        <dbReference type="SAM" id="SignalP"/>
    </source>
</evidence>
<dbReference type="EMBL" id="CP034464">
    <property type="protein sequence ID" value="AZP12313.1"/>
    <property type="molecule type" value="Genomic_DNA"/>
</dbReference>
<accession>A0A3Q9BQM0</accession>
<gene>
    <name evidence="3" type="ORF">EJN92_10060</name>
</gene>
<evidence type="ECO:0000313" key="4">
    <source>
        <dbReference type="Proteomes" id="UP000275663"/>
    </source>
</evidence>
<proteinExistence type="predicted"/>
<feature type="region of interest" description="Disordered" evidence="1">
    <location>
        <begin position="95"/>
        <end position="117"/>
    </location>
</feature>
<protein>
    <submittedName>
        <fullName evidence="3">Uncharacterized protein</fullName>
    </submittedName>
</protein>
<name>A0A3Q9BQM0_9BURK</name>
<sequence length="137" mass="14917">MSKLFFIFTLLVLAATSTNAADAIPPHLVGVWATDGSVLEGPYLFEGQALYLGADGIGGVLVGPPAMGFKIVATFDTKKNIIESDIYEGKQRGPHISIAYDPNEKTIDSGTPDKRQPMRRRFDTFTDEMKKVLGLEP</sequence>
<dbReference type="KEGG" id="upv:EJN92_10060"/>
<evidence type="ECO:0000313" key="3">
    <source>
        <dbReference type="EMBL" id="AZP12313.1"/>
    </source>
</evidence>
<dbReference type="RefSeq" id="WP_126127695.1">
    <property type="nucleotide sequence ID" value="NZ_CP034464.1"/>
</dbReference>
<evidence type="ECO:0000256" key="1">
    <source>
        <dbReference type="SAM" id="MobiDB-lite"/>
    </source>
</evidence>
<feature type="signal peptide" evidence="2">
    <location>
        <begin position="1"/>
        <end position="20"/>
    </location>
</feature>